<evidence type="ECO:0000313" key="1">
    <source>
        <dbReference type="EMBL" id="MCW3170349.1"/>
    </source>
</evidence>
<reference evidence="1" key="1">
    <citation type="submission" date="2022-10" db="EMBL/GenBank/DDBJ databases">
        <title>Chryseobacterium babae sp. nov. isolated from the gut of the beetle Oryctes rhinoceros, and Chryseobacterium kimseyorum sp. nov., isolated from a stick insect rearing cage.</title>
        <authorList>
            <person name="Shelomi M."/>
            <person name="Han C.-J."/>
            <person name="Chen W.-M."/>
            <person name="Chen H.-K."/>
            <person name="Liaw S.-J."/>
            <person name="Muhle E."/>
            <person name="Clermont D."/>
        </authorList>
    </citation>
    <scope>NUCLEOTIDE SEQUENCE</scope>
    <source>
        <strain evidence="1">09-1422</strain>
    </source>
</reference>
<evidence type="ECO:0008006" key="3">
    <source>
        <dbReference type="Google" id="ProtNLM"/>
    </source>
</evidence>
<organism evidence="1 2">
    <name type="scientific">Chryseobacterium kimseyorum</name>
    <dbReference type="NCBI Taxonomy" id="2984028"/>
    <lineage>
        <taxon>Bacteria</taxon>
        <taxon>Pseudomonadati</taxon>
        <taxon>Bacteroidota</taxon>
        <taxon>Flavobacteriia</taxon>
        <taxon>Flavobacteriales</taxon>
        <taxon>Weeksellaceae</taxon>
        <taxon>Chryseobacterium group</taxon>
        <taxon>Chryseobacterium</taxon>
    </lineage>
</organism>
<dbReference type="InterPro" id="IPR008983">
    <property type="entry name" value="Tumour_necrosis_fac-like_dom"/>
</dbReference>
<sequence length="251" mass="26583">MKQKLLFLSIFICGLYFSQNVGINTADPQITLDVRGIPADNTKPDGLIAPRLTRAQLNAKASVYSAAQTGAIVYITNIAGGTVASTVQITTLGYYYFDGTVWKSLEPKAGTTVFTATLGTGAGATTNFTAGTSTFVTVPLPAVVKNVGGGVWNAANNTYAAPVSGTYIIKSTIRLTDGSSSRNVYQAVNTVNSDIPDGVWQTNPGSGRWTMLYTRIAYFNQGDLMRLYMYSDGSPATVSDASLNISLLSPN</sequence>
<dbReference type="Proteomes" id="UP001163731">
    <property type="component" value="Unassembled WGS sequence"/>
</dbReference>
<dbReference type="RefSeq" id="WP_264751501.1">
    <property type="nucleotide sequence ID" value="NZ_JAPDHW010000017.1"/>
</dbReference>
<dbReference type="Gene3D" id="2.60.120.40">
    <property type="match status" value="1"/>
</dbReference>
<evidence type="ECO:0000313" key="2">
    <source>
        <dbReference type="Proteomes" id="UP001163731"/>
    </source>
</evidence>
<gene>
    <name evidence="1" type="ORF">OMO38_17610</name>
</gene>
<keyword evidence="2" id="KW-1185">Reference proteome</keyword>
<name>A0ABT3I2Z0_9FLAO</name>
<dbReference type="EMBL" id="JAPDHW010000017">
    <property type="protein sequence ID" value="MCW3170349.1"/>
    <property type="molecule type" value="Genomic_DNA"/>
</dbReference>
<accession>A0ABT3I2Z0</accession>
<protein>
    <recommendedName>
        <fullName evidence="3">C1q domain-containing protein</fullName>
    </recommendedName>
</protein>
<proteinExistence type="predicted"/>
<comment type="caution">
    <text evidence="1">The sequence shown here is derived from an EMBL/GenBank/DDBJ whole genome shotgun (WGS) entry which is preliminary data.</text>
</comment>